<evidence type="ECO:0000259" key="2">
    <source>
        <dbReference type="Pfam" id="PF18003"/>
    </source>
</evidence>
<dbReference type="Pfam" id="PF18003">
    <property type="entry name" value="DUF3823_C"/>
    <property type="match status" value="1"/>
</dbReference>
<keyword evidence="4" id="KW-1185">Reference proteome</keyword>
<feature type="domain" description="DUF3823" evidence="1">
    <location>
        <begin position="30"/>
        <end position="117"/>
    </location>
</feature>
<reference evidence="4" key="1">
    <citation type="submission" date="2018-11" db="EMBL/GenBank/DDBJ databases">
        <title>Chitinophaga lutea sp.nov., isolate from arsenic contaminated soil.</title>
        <authorList>
            <person name="Zong Y."/>
        </authorList>
    </citation>
    <scope>NUCLEOTIDE SEQUENCE [LARGE SCALE GENOMIC DNA]</scope>
    <source>
        <strain evidence="4">YLT18</strain>
    </source>
</reference>
<comment type="caution">
    <text evidence="3">The sequence shown here is derived from an EMBL/GenBank/DDBJ whole genome shotgun (WGS) entry which is preliminary data.</text>
</comment>
<gene>
    <name evidence="3" type="ORF">EG028_21335</name>
</gene>
<dbReference type="InterPro" id="IPR041186">
    <property type="entry name" value="DUF3823_C"/>
</dbReference>
<dbReference type="EMBL" id="RMBX01000012">
    <property type="protein sequence ID" value="RPD39158.1"/>
    <property type="molecule type" value="Genomic_DNA"/>
</dbReference>
<dbReference type="Pfam" id="PF12866">
    <property type="entry name" value="DUF3823"/>
    <property type="match status" value="1"/>
</dbReference>
<dbReference type="Gene3D" id="2.60.40.1120">
    <property type="entry name" value="Carboxypeptidase-like, regulatory domain"/>
    <property type="match status" value="1"/>
</dbReference>
<dbReference type="InterPro" id="IPR024278">
    <property type="entry name" value="DUF3823_N"/>
</dbReference>
<sequence length="228" mass="25403">MKTLRYILLAGVMTLAAACEKDNFDGPTAGLSGRIIDADTKLLVEQDIIRGTTIEITEHGYDPVKPQVLVVKTDGTYENSLLFENTYSVKPMRGNFVDVPSQDIQIKGKTVLDFSVTPYLRVQDLRVEKVGNLVVATFKLQQNVAGNVVKIGIYADKDQRVGEPMRLGQKEQDINAPADPNTTYRLEYNPDEFKTQMPLGKEYWFRVGALISIGEAKFNYAAPIKLAI</sequence>
<protein>
    <submittedName>
        <fullName evidence="3">DUF3823 domain-containing protein</fullName>
    </submittedName>
</protein>
<proteinExistence type="predicted"/>
<evidence type="ECO:0000259" key="1">
    <source>
        <dbReference type="Pfam" id="PF12866"/>
    </source>
</evidence>
<dbReference type="AlphaFoldDB" id="A0A3N4M7D2"/>
<dbReference type="PROSITE" id="PS51257">
    <property type="entry name" value="PROKAR_LIPOPROTEIN"/>
    <property type="match status" value="1"/>
</dbReference>
<dbReference type="OrthoDB" id="642123at2"/>
<accession>A0A3N4M7D2</accession>
<organism evidence="3 4">
    <name type="scientific">Chitinophaga barathri</name>
    <dbReference type="NCBI Taxonomy" id="1647451"/>
    <lineage>
        <taxon>Bacteria</taxon>
        <taxon>Pseudomonadati</taxon>
        <taxon>Bacteroidota</taxon>
        <taxon>Chitinophagia</taxon>
        <taxon>Chitinophagales</taxon>
        <taxon>Chitinophagaceae</taxon>
        <taxon>Chitinophaga</taxon>
    </lineage>
</organism>
<feature type="domain" description="DUF3823" evidence="2">
    <location>
        <begin position="121"/>
        <end position="222"/>
    </location>
</feature>
<dbReference type="Proteomes" id="UP000279089">
    <property type="component" value="Unassembled WGS sequence"/>
</dbReference>
<evidence type="ECO:0000313" key="4">
    <source>
        <dbReference type="Proteomes" id="UP000279089"/>
    </source>
</evidence>
<evidence type="ECO:0000313" key="3">
    <source>
        <dbReference type="EMBL" id="RPD39158.1"/>
    </source>
</evidence>
<name>A0A3N4M7D2_9BACT</name>
<dbReference type="Gene3D" id="2.60.40.2060">
    <property type="match status" value="1"/>
</dbReference>
<dbReference type="RefSeq" id="WP_120518307.1">
    <property type="nucleotide sequence ID" value="NZ_QXZY01000012.1"/>
</dbReference>